<accession>A0A4Q9MWK7</accession>
<evidence type="ECO:0000313" key="1">
    <source>
        <dbReference type="EMBL" id="TBU31062.1"/>
    </source>
</evidence>
<sequence>MTIVLGALHTVSSVRTHPHAYAREGIWILVGIRRGKCSESTRAPQMSSRFVYFQLPSGIDHKCRVRRRAEENHIGRCQSMLDAWRYILQVEACLCRPVKLSKYPSIVLILTEATMISGTGSGRMLARSLLPPRPTTVPNKRLHVSACVRALAYRRPLFLPLFLASGSTLSATIAFHRQRLFSRSGPGVLFSGSGQLLTSAVAPGDALLSSTPSSRTQRRSLASTNFTPLLASLSSLLTTHPRDRTSPPPSIQPSQVVEATVPAAPDDISHRILHPSWLSASC</sequence>
<dbReference type="AlphaFoldDB" id="A0A4Q9MWK7"/>
<dbReference type="Proteomes" id="UP000292957">
    <property type="component" value="Unassembled WGS sequence"/>
</dbReference>
<protein>
    <submittedName>
        <fullName evidence="1">Uncharacterized protein</fullName>
    </submittedName>
</protein>
<gene>
    <name evidence="1" type="ORF">BD311DRAFT_145639</name>
</gene>
<proteinExistence type="predicted"/>
<reference evidence="1" key="1">
    <citation type="submission" date="2019-01" db="EMBL/GenBank/DDBJ databases">
        <title>Draft genome sequences of three monokaryotic isolates of the white-rot basidiomycete fungus Dichomitus squalens.</title>
        <authorList>
            <consortium name="DOE Joint Genome Institute"/>
            <person name="Lopez S.C."/>
            <person name="Andreopoulos B."/>
            <person name="Pangilinan J."/>
            <person name="Lipzen A."/>
            <person name="Riley R."/>
            <person name="Ahrendt S."/>
            <person name="Ng V."/>
            <person name="Barry K."/>
            <person name="Daum C."/>
            <person name="Grigoriev I.V."/>
            <person name="Hilden K.S."/>
            <person name="Makela M.R."/>
            <person name="de Vries R.P."/>
        </authorList>
    </citation>
    <scope>NUCLEOTIDE SEQUENCE [LARGE SCALE GENOMIC DNA]</scope>
    <source>
        <strain evidence="1">OM18370.1</strain>
    </source>
</reference>
<organism evidence="1">
    <name type="scientific">Dichomitus squalens</name>
    <dbReference type="NCBI Taxonomy" id="114155"/>
    <lineage>
        <taxon>Eukaryota</taxon>
        <taxon>Fungi</taxon>
        <taxon>Dikarya</taxon>
        <taxon>Basidiomycota</taxon>
        <taxon>Agaricomycotina</taxon>
        <taxon>Agaricomycetes</taxon>
        <taxon>Polyporales</taxon>
        <taxon>Polyporaceae</taxon>
        <taxon>Dichomitus</taxon>
    </lineage>
</organism>
<name>A0A4Q9MWK7_9APHY</name>
<dbReference type="EMBL" id="ML143401">
    <property type="protein sequence ID" value="TBU31062.1"/>
    <property type="molecule type" value="Genomic_DNA"/>
</dbReference>